<dbReference type="InterPro" id="IPR003313">
    <property type="entry name" value="AraC-bd"/>
</dbReference>
<dbReference type="Gene3D" id="2.60.120.10">
    <property type="entry name" value="Jelly Rolls"/>
    <property type="match status" value="1"/>
</dbReference>
<evidence type="ECO:0000259" key="4">
    <source>
        <dbReference type="PROSITE" id="PS01124"/>
    </source>
</evidence>
<evidence type="ECO:0000313" key="5">
    <source>
        <dbReference type="EMBL" id="PZD96273.1"/>
    </source>
</evidence>
<dbReference type="PANTHER" id="PTHR43280:SF28">
    <property type="entry name" value="HTH-TYPE TRANSCRIPTIONAL ACTIVATOR RHAS"/>
    <property type="match status" value="1"/>
</dbReference>
<keyword evidence="2" id="KW-0238">DNA-binding</keyword>
<dbReference type="PROSITE" id="PS01124">
    <property type="entry name" value="HTH_ARAC_FAMILY_2"/>
    <property type="match status" value="1"/>
</dbReference>
<feature type="domain" description="HTH araC/xylS-type" evidence="4">
    <location>
        <begin position="192"/>
        <end position="290"/>
    </location>
</feature>
<dbReference type="SMART" id="SM00342">
    <property type="entry name" value="HTH_ARAC"/>
    <property type="match status" value="1"/>
</dbReference>
<name>A0A2W1LBI7_9BACL</name>
<dbReference type="OrthoDB" id="9778008at2"/>
<organism evidence="5 6">
    <name type="scientific">Paenibacillus sambharensis</name>
    <dbReference type="NCBI Taxonomy" id="1803190"/>
    <lineage>
        <taxon>Bacteria</taxon>
        <taxon>Bacillati</taxon>
        <taxon>Bacillota</taxon>
        <taxon>Bacilli</taxon>
        <taxon>Bacillales</taxon>
        <taxon>Paenibacillaceae</taxon>
        <taxon>Paenibacillus</taxon>
    </lineage>
</organism>
<dbReference type="Pfam" id="PF12833">
    <property type="entry name" value="HTH_18"/>
    <property type="match status" value="1"/>
</dbReference>
<dbReference type="InterPro" id="IPR018062">
    <property type="entry name" value="HTH_AraC-typ_CS"/>
</dbReference>
<evidence type="ECO:0000256" key="2">
    <source>
        <dbReference type="ARBA" id="ARBA00023125"/>
    </source>
</evidence>
<keyword evidence="3" id="KW-0804">Transcription</keyword>
<protein>
    <submittedName>
        <fullName evidence="5">AraC family transcriptional regulator</fullName>
    </submittedName>
</protein>
<proteinExistence type="predicted"/>
<reference evidence="5 6" key="1">
    <citation type="submission" date="2018-06" db="EMBL/GenBank/DDBJ databases">
        <title>Paenibacillus imtechensis sp. nov.</title>
        <authorList>
            <person name="Pinnaka A.K."/>
            <person name="Singh H."/>
            <person name="Kaur M."/>
        </authorList>
    </citation>
    <scope>NUCLEOTIDE SEQUENCE [LARGE SCALE GENOMIC DNA]</scope>
    <source>
        <strain evidence="5 6">SMB1</strain>
    </source>
</reference>
<sequence length="297" mass="33490">MNKATLKENRKHGDPVYPVSTYDIHVASDEPLLDLHWHDELELLLVTEGQAVFRVDVHDYEVKAGEAIFVNSGELHSGYVAGSSACSFEAVVFHAELLGGGAIDIVHDQYIQPLMRKNYTVPVHITGQTGEGRDILGMLNSLFAVNRSKSPVYELTTKGLLCLILSKLLLLGVPGDLGKKARTGSYRIDRLKKVIQYIEQHYPEPILLKELAGQVSMSEAYFCRFFKNITTKSPVSYINDYRVQQAALLLRQTDKKVMEVALDVGFNNLSYFNTMFKQRFGCTPVTYRKREQDTEPL</sequence>
<dbReference type="RefSeq" id="WP_111146271.1">
    <property type="nucleotide sequence ID" value="NZ_QKRB01000041.1"/>
</dbReference>
<dbReference type="InterPro" id="IPR018060">
    <property type="entry name" value="HTH_AraC"/>
</dbReference>
<dbReference type="InterPro" id="IPR037923">
    <property type="entry name" value="HTH-like"/>
</dbReference>
<dbReference type="CDD" id="cd02208">
    <property type="entry name" value="cupin_RmlC-like"/>
    <property type="match status" value="1"/>
</dbReference>
<dbReference type="Pfam" id="PF02311">
    <property type="entry name" value="AraC_binding"/>
    <property type="match status" value="1"/>
</dbReference>
<dbReference type="InterPro" id="IPR020449">
    <property type="entry name" value="Tscrpt_reg_AraC-type_HTH"/>
</dbReference>
<dbReference type="Proteomes" id="UP000249522">
    <property type="component" value="Unassembled WGS sequence"/>
</dbReference>
<dbReference type="AlphaFoldDB" id="A0A2W1LBI7"/>
<dbReference type="PANTHER" id="PTHR43280">
    <property type="entry name" value="ARAC-FAMILY TRANSCRIPTIONAL REGULATOR"/>
    <property type="match status" value="1"/>
</dbReference>
<dbReference type="SUPFAM" id="SSF51215">
    <property type="entry name" value="Regulatory protein AraC"/>
    <property type="match status" value="1"/>
</dbReference>
<dbReference type="EMBL" id="QKRB01000041">
    <property type="protein sequence ID" value="PZD96273.1"/>
    <property type="molecule type" value="Genomic_DNA"/>
</dbReference>
<dbReference type="PRINTS" id="PR00032">
    <property type="entry name" value="HTHARAC"/>
</dbReference>
<dbReference type="InterPro" id="IPR009057">
    <property type="entry name" value="Homeodomain-like_sf"/>
</dbReference>
<gene>
    <name evidence="5" type="ORF">DNH61_08720</name>
</gene>
<dbReference type="GO" id="GO:0003700">
    <property type="term" value="F:DNA-binding transcription factor activity"/>
    <property type="evidence" value="ECO:0007669"/>
    <property type="project" value="InterPro"/>
</dbReference>
<dbReference type="PROSITE" id="PS00041">
    <property type="entry name" value="HTH_ARAC_FAMILY_1"/>
    <property type="match status" value="1"/>
</dbReference>
<dbReference type="Gene3D" id="1.10.10.60">
    <property type="entry name" value="Homeodomain-like"/>
    <property type="match status" value="2"/>
</dbReference>
<keyword evidence="1" id="KW-0805">Transcription regulation</keyword>
<evidence type="ECO:0000256" key="1">
    <source>
        <dbReference type="ARBA" id="ARBA00023015"/>
    </source>
</evidence>
<dbReference type="GO" id="GO:0043565">
    <property type="term" value="F:sequence-specific DNA binding"/>
    <property type="evidence" value="ECO:0007669"/>
    <property type="project" value="InterPro"/>
</dbReference>
<accession>A0A2W1LBI7</accession>
<comment type="caution">
    <text evidence="5">The sequence shown here is derived from an EMBL/GenBank/DDBJ whole genome shotgun (WGS) entry which is preliminary data.</text>
</comment>
<evidence type="ECO:0000313" key="6">
    <source>
        <dbReference type="Proteomes" id="UP000249522"/>
    </source>
</evidence>
<dbReference type="SUPFAM" id="SSF46689">
    <property type="entry name" value="Homeodomain-like"/>
    <property type="match status" value="2"/>
</dbReference>
<evidence type="ECO:0000256" key="3">
    <source>
        <dbReference type="ARBA" id="ARBA00023163"/>
    </source>
</evidence>
<dbReference type="InterPro" id="IPR014710">
    <property type="entry name" value="RmlC-like_jellyroll"/>
</dbReference>
<keyword evidence="6" id="KW-1185">Reference proteome</keyword>